<dbReference type="PANTHER" id="PTHR10683">
    <property type="entry name" value="TRANSALDOLASE"/>
    <property type="match status" value="1"/>
</dbReference>
<dbReference type="InParanoid" id="A0A3N1GA94"/>
<reference evidence="2 3" key="1">
    <citation type="journal article" date="2015" name="Stand. Genomic Sci.">
        <title>Genomic Encyclopedia of Bacterial and Archaeal Type Strains, Phase III: the genomes of soil and plant-associated and newly described type strains.</title>
        <authorList>
            <person name="Whitman W.B."/>
            <person name="Woyke T."/>
            <person name="Klenk H.P."/>
            <person name="Zhou Y."/>
            <person name="Lilburn T.G."/>
            <person name="Beck B.J."/>
            <person name="De Vos P."/>
            <person name="Vandamme P."/>
            <person name="Eisen J.A."/>
            <person name="Garrity G."/>
            <person name="Hugenholtz P."/>
            <person name="Kyrpides N.C."/>
        </authorList>
    </citation>
    <scope>NUCLEOTIDE SEQUENCE [LARGE SCALE GENOMIC DNA]</scope>
    <source>
        <strain evidence="2 3">CECT 7306</strain>
    </source>
</reference>
<keyword evidence="1" id="KW-0704">Schiff base</keyword>
<dbReference type="Proteomes" id="UP000276232">
    <property type="component" value="Unassembled WGS sequence"/>
</dbReference>
<keyword evidence="3" id="KW-1185">Reference proteome</keyword>
<dbReference type="GO" id="GO:0005975">
    <property type="term" value="P:carbohydrate metabolic process"/>
    <property type="evidence" value="ECO:0007669"/>
    <property type="project" value="InterPro"/>
</dbReference>
<dbReference type="RefSeq" id="WP_158674308.1">
    <property type="nucleotide sequence ID" value="NZ_RJKN01000007.1"/>
</dbReference>
<dbReference type="SUPFAM" id="SSF51569">
    <property type="entry name" value="Aldolase"/>
    <property type="match status" value="1"/>
</dbReference>
<accession>A0A3N1GA94</accession>
<evidence type="ECO:0000256" key="1">
    <source>
        <dbReference type="ARBA" id="ARBA00023270"/>
    </source>
</evidence>
<dbReference type="InterPro" id="IPR013785">
    <property type="entry name" value="Aldolase_TIM"/>
</dbReference>
<dbReference type="Pfam" id="PF00923">
    <property type="entry name" value="TAL_FSA"/>
    <property type="match status" value="1"/>
</dbReference>
<comment type="caution">
    <text evidence="2">The sequence shown here is derived from an EMBL/GenBank/DDBJ whole genome shotgun (WGS) entry which is preliminary data.</text>
</comment>
<organism evidence="2 3">
    <name type="scientific">Pseudokineococcus lusitanus</name>
    <dbReference type="NCBI Taxonomy" id="763993"/>
    <lineage>
        <taxon>Bacteria</taxon>
        <taxon>Bacillati</taxon>
        <taxon>Actinomycetota</taxon>
        <taxon>Actinomycetes</taxon>
        <taxon>Kineosporiales</taxon>
        <taxon>Kineosporiaceae</taxon>
        <taxon>Pseudokineococcus</taxon>
    </lineage>
</organism>
<name>A0A3N1GA94_9ACTN</name>
<sequence length="218" mass="22661">MAVRLFLDTAERDVAVDLLGTGLFEGLTTNPTILQRAGLGVAAAADVHRWAVDAGAREVFFQSWGREVDVLVERGLRLRELGDEVVVKLVASREGTAACARLAARGVRTLLTAVYAPGQAVLAAGAGATYVAPYLGRLDSAGRDGHAEVVAMHELLRATGSPTEVLVASLRDVASVVRLARAGVGAFTMAPAVAEAFFTEQLTATAVTAFEDAVAATS</sequence>
<dbReference type="AlphaFoldDB" id="A0A3N1GA94"/>
<dbReference type="Gene3D" id="3.20.20.70">
    <property type="entry name" value="Aldolase class I"/>
    <property type="match status" value="1"/>
</dbReference>
<evidence type="ECO:0000313" key="2">
    <source>
        <dbReference type="EMBL" id="ROP27152.1"/>
    </source>
</evidence>
<protein>
    <submittedName>
        <fullName evidence="2">Transaldolase</fullName>
    </submittedName>
</protein>
<dbReference type="OrthoDB" id="9807051at2"/>
<dbReference type="InterPro" id="IPR001585">
    <property type="entry name" value="TAL/FSA"/>
</dbReference>
<evidence type="ECO:0000313" key="3">
    <source>
        <dbReference type="Proteomes" id="UP000276232"/>
    </source>
</evidence>
<dbReference type="EMBL" id="RJKN01000007">
    <property type="protein sequence ID" value="ROP27152.1"/>
    <property type="molecule type" value="Genomic_DNA"/>
</dbReference>
<dbReference type="PANTHER" id="PTHR10683:SF40">
    <property type="entry name" value="FRUCTOSE-6-PHOSPHATE ALDOLASE 1-RELATED"/>
    <property type="match status" value="1"/>
</dbReference>
<proteinExistence type="predicted"/>
<gene>
    <name evidence="2" type="ORF">EDC03_2675</name>
</gene>